<reference evidence="1 2" key="1">
    <citation type="submission" date="2021-01" db="EMBL/GenBank/DDBJ databases">
        <title>Genome Sequence and Methylation Pattern of Haloterrigena salifodinae BOL5-1, An Extremely Halophilic Archaeon from a Bolivian Salt Mine.</title>
        <authorList>
            <person name="DasSarma P."/>
            <person name="Anton B.P."/>
            <person name="DasSarma S.L."/>
            <person name="von Ehrenheim H.A.L."/>
            <person name="Martinez F.L."/>
            <person name="Guzman D."/>
            <person name="Roberts R.J."/>
            <person name="DasSarma S."/>
        </authorList>
    </citation>
    <scope>NUCLEOTIDE SEQUENCE [LARGE SCALE GENOMIC DNA]</scope>
    <source>
        <strain evidence="1 2">BOL5-1</strain>
    </source>
</reference>
<organism evidence="1 2">
    <name type="scientific">Haloterrigena salifodinae</name>
    <dbReference type="NCBI Taxonomy" id="2675099"/>
    <lineage>
        <taxon>Archaea</taxon>
        <taxon>Methanobacteriati</taxon>
        <taxon>Methanobacteriota</taxon>
        <taxon>Stenosarchaea group</taxon>
        <taxon>Halobacteria</taxon>
        <taxon>Halobacteriales</taxon>
        <taxon>Natrialbaceae</taxon>
        <taxon>Haloterrigena</taxon>
    </lineage>
</organism>
<name>A0A8T8E247_9EURY</name>
<protein>
    <submittedName>
        <fullName evidence="1">Uncharacterized protein</fullName>
    </submittedName>
</protein>
<evidence type="ECO:0000313" key="2">
    <source>
        <dbReference type="Proteomes" id="UP000637819"/>
    </source>
</evidence>
<sequence length="94" mass="10195">MKLIKRTIGLETGKVVKLPSEIGRKDTYRFGGGGGSNGHIKSTIVGQDGTEEYVILQMTENEEELPSGSEILGSDVYRDTVWYVVPLSQYGGGT</sequence>
<keyword evidence="2" id="KW-1185">Reference proteome</keyword>
<dbReference type="AlphaFoldDB" id="A0A8T8E247"/>
<dbReference type="EMBL" id="CP069188">
    <property type="protein sequence ID" value="QRV15461.1"/>
    <property type="molecule type" value="Genomic_DNA"/>
</dbReference>
<dbReference type="Proteomes" id="UP000637819">
    <property type="component" value="Chromosome"/>
</dbReference>
<gene>
    <name evidence="1" type="ORF">JMJ58_00735</name>
</gene>
<proteinExistence type="predicted"/>
<accession>A0A8T8E247</accession>
<dbReference type="GeneID" id="62873605"/>
<dbReference type="RefSeq" id="WP_204747984.1">
    <property type="nucleotide sequence ID" value="NZ_CP069188.1"/>
</dbReference>
<evidence type="ECO:0000313" key="1">
    <source>
        <dbReference type="EMBL" id="QRV15461.1"/>
    </source>
</evidence>
<dbReference type="KEGG" id="hsal:JMJ58_00735"/>